<comment type="similarity">
    <text evidence="2">Belongs to the autoinducer-2 exporter (AI-2E) (TC 2.A.86) family.</text>
</comment>
<comment type="subcellular location">
    <subcellularLocation>
        <location evidence="1">Cell membrane</location>
        <topology evidence="1">Multi-pass membrane protein</topology>
    </subcellularLocation>
</comment>
<feature type="transmembrane region" description="Helical" evidence="8">
    <location>
        <begin position="300"/>
        <end position="319"/>
    </location>
</feature>
<evidence type="ECO:0000256" key="5">
    <source>
        <dbReference type="ARBA" id="ARBA00022692"/>
    </source>
</evidence>
<evidence type="ECO:0000256" key="7">
    <source>
        <dbReference type="ARBA" id="ARBA00023136"/>
    </source>
</evidence>
<dbReference type="GO" id="GO:0005886">
    <property type="term" value="C:plasma membrane"/>
    <property type="evidence" value="ECO:0007669"/>
    <property type="project" value="UniProtKB-SubCell"/>
</dbReference>
<keyword evidence="6 8" id="KW-1133">Transmembrane helix</keyword>
<dbReference type="EMBL" id="LIAX01000013">
    <property type="protein sequence ID" value="KRO33699.1"/>
    <property type="molecule type" value="Genomic_DNA"/>
</dbReference>
<keyword evidence="5 8" id="KW-0812">Transmembrane</keyword>
<proteinExistence type="inferred from homology"/>
<dbReference type="GO" id="GO:0055085">
    <property type="term" value="P:transmembrane transport"/>
    <property type="evidence" value="ECO:0007669"/>
    <property type="project" value="TreeGrafter"/>
</dbReference>
<evidence type="ECO:0000313" key="9">
    <source>
        <dbReference type="EMBL" id="KRO33699.1"/>
    </source>
</evidence>
<feature type="transmembrane region" description="Helical" evidence="8">
    <location>
        <begin position="331"/>
        <end position="364"/>
    </location>
</feature>
<feature type="transmembrane region" description="Helical" evidence="8">
    <location>
        <begin position="63"/>
        <end position="81"/>
    </location>
</feature>
<evidence type="ECO:0000313" key="10">
    <source>
        <dbReference type="Proteomes" id="UP000054017"/>
    </source>
</evidence>
<reference evidence="9 10" key="1">
    <citation type="submission" date="2015-10" db="EMBL/GenBank/DDBJ databases">
        <title>Metagenome-Assembled Genomes uncover a global brackish microbiome.</title>
        <authorList>
            <person name="Hugerth L.W."/>
            <person name="Larsson J."/>
            <person name="Alneberg J."/>
            <person name="Lindh M.V."/>
            <person name="Legrand C."/>
            <person name="Pinhassi J."/>
            <person name="Andersson A.F."/>
        </authorList>
    </citation>
    <scope>NUCLEOTIDE SEQUENCE [LARGE SCALE GENOMIC DNA]</scope>
    <source>
        <strain evidence="9">BACL2 MAG-121220-bin52</strain>
    </source>
</reference>
<feature type="transmembrane region" description="Helical" evidence="8">
    <location>
        <begin position="37"/>
        <end position="57"/>
    </location>
</feature>
<feature type="transmembrane region" description="Helical" evidence="8">
    <location>
        <begin position="186"/>
        <end position="211"/>
    </location>
</feature>
<accession>A0A0R2PCE0</accession>
<evidence type="ECO:0000256" key="4">
    <source>
        <dbReference type="ARBA" id="ARBA00022475"/>
    </source>
</evidence>
<feature type="transmembrane region" description="Helical" evidence="8">
    <location>
        <begin position="232"/>
        <end position="256"/>
    </location>
</feature>
<evidence type="ECO:0000256" key="2">
    <source>
        <dbReference type="ARBA" id="ARBA00009773"/>
    </source>
</evidence>
<dbReference type="PANTHER" id="PTHR21716:SF53">
    <property type="entry name" value="PERMEASE PERM-RELATED"/>
    <property type="match status" value="1"/>
</dbReference>
<keyword evidence="3" id="KW-0813">Transport</keyword>
<keyword evidence="4" id="KW-1003">Cell membrane</keyword>
<sequence length="375" mass="39375">MAKVRGVLKKVGVKPSKVQEVQGFGMKGAPLNTQHPFYFGFLAASGALVAIALLRALQSASQVFVLIIIALFLAMGLNPTVEALQARKLSRSVAVSLVVFIAIGIITLFTLVVIPPVASQGNDLIESAPQLLDSLRSNATINQLNIDYGFIDSLESKFEEWISDGKIITGAFGGVLGVGRTVLSGAFSALTVLVLTLYFLISLPSVTKIFYRLAPASRRARVSSIGDAIISRVGSFVGSQVLIAALAALFVFALALGIELPYAAALAMVILFVALIPLIGHFLGASIVVLVALTQSPGKALLALILYTAYVQIENFIITPRIMKRSLAIPGLVTIVAALLGTSLLGLVGGILAIPIAAAILLIMDEVVFPKTDNA</sequence>
<gene>
    <name evidence="9" type="ORF">ABR65_04115</name>
</gene>
<comment type="caution">
    <text evidence="9">The sequence shown here is derived from an EMBL/GenBank/DDBJ whole genome shotgun (WGS) entry which is preliminary data.</text>
</comment>
<name>A0A0R2PCE0_9ACTN</name>
<keyword evidence="7 8" id="KW-0472">Membrane</keyword>
<dbReference type="Pfam" id="PF01594">
    <property type="entry name" value="AI-2E_transport"/>
    <property type="match status" value="1"/>
</dbReference>
<evidence type="ECO:0000256" key="3">
    <source>
        <dbReference type="ARBA" id="ARBA00022448"/>
    </source>
</evidence>
<dbReference type="AlphaFoldDB" id="A0A0R2PCE0"/>
<evidence type="ECO:0000256" key="6">
    <source>
        <dbReference type="ARBA" id="ARBA00022989"/>
    </source>
</evidence>
<protein>
    <submittedName>
        <fullName evidence="9">Permease</fullName>
    </submittedName>
</protein>
<organism evidence="9 10">
    <name type="scientific">Actinobacteria bacterium BACL2 MAG-121220-bin52</name>
    <dbReference type="NCBI Taxonomy" id="1655573"/>
    <lineage>
        <taxon>Bacteria</taxon>
        <taxon>Bacillati</taxon>
        <taxon>Actinomycetota</taxon>
        <taxon>Actinomycetes</taxon>
        <taxon>Actinomycetes incertae sedis</taxon>
        <taxon>ac1 cluster</taxon>
    </lineage>
</organism>
<feature type="transmembrane region" description="Helical" evidence="8">
    <location>
        <begin position="93"/>
        <end position="114"/>
    </location>
</feature>
<evidence type="ECO:0000256" key="8">
    <source>
        <dbReference type="SAM" id="Phobius"/>
    </source>
</evidence>
<dbReference type="Proteomes" id="UP000054017">
    <property type="component" value="Unassembled WGS sequence"/>
</dbReference>
<feature type="transmembrane region" description="Helical" evidence="8">
    <location>
        <begin position="262"/>
        <end position="293"/>
    </location>
</feature>
<evidence type="ECO:0000256" key="1">
    <source>
        <dbReference type="ARBA" id="ARBA00004651"/>
    </source>
</evidence>
<dbReference type="PANTHER" id="PTHR21716">
    <property type="entry name" value="TRANSMEMBRANE PROTEIN"/>
    <property type="match status" value="1"/>
</dbReference>
<dbReference type="InterPro" id="IPR002549">
    <property type="entry name" value="AI-2E-like"/>
</dbReference>